<proteinExistence type="predicted"/>
<feature type="domain" description="PAC" evidence="5">
    <location>
        <begin position="353"/>
        <end position="405"/>
    </location>
</feature>
<dbReference type="PROSITE" id="PS50112">
    <property type="entry name" value="PAS"/>
    <property type="match status" value="1"/>
</dbReference>
<protein>
    <recommendedName>
        <fullName evidence="1">cyclic-guanylate-specific phosphodiesterase</fullName>
        <ecNumber evidence="1">3.1.4.52</ecNumber>
    </recommendedName>
</protein>
<evidence type="ECO:0000259" key="7">
    <source>
        <dbReference type="PROSITE" id="PS50887"/>
    </source>
</evidence>
<dbReference type="NCBIfam" id="TIGR00254">
    <property type="entry name" value="GGDEF"/>
    <property type="match status" value="1"/>
</dbReference>
<dbReference type="EMBL" id="QKRX01000004">
    <property type="protein sequence ID" value="RAU18540.1"/>
    <property type="molecule type" value="Genomic_DNA"/>
</dbReference>
<dbReference type="CDD" id="cd00130">
    <property type="entry name" value="PAS"/>
    <property type="match status" value="1"/>
</dbReference>
<name>A0A364NNE6_9GAMM</name>
<dbReference type="OrthoDB" id="6168558at2"/>
<feature type="domain" description="PAS" evidence="4">
    <location>
        <begin position="280"/>
        <end position="324"/>
    </location>
</feature>
<dbReference type="InterPro" id="IPR001633">
    <property type="entry name" value="EAL_dom"/>
</dbReference>
<dbReference type="PROSITE" id="PS50113">
    <property type="entry name" value="PAC"/>
    <property type="match status" value="1"/>
</dbReference>
<dbReference type="FunFam" id="3.20.20.450:FF:000001">
    <property type="entry name" value="Cyclic di-GMP phosphodiesterase yahA"/>
    <property type="match status" value="1"/>
</dbReference>
<dbReference type="Pfam" id="PF13426">
    <property type="entry name" value="PAS_9"/>
    <property type="match status" value="1"/>
</dbReference>
<evidence type="ECO:0000259" key="8">
    <source>
        <dbReference type="PROSITE" id="PS51371"/>
    </source>
</evidence>
<dbReference type="Pfam" id="PF00990">
    <property type="entry name" value="GGDEF"/>
    <property type="match status" value="1"/>
</dbReference>
<organism evidence="9 10">
    <name type="scientific">Nitrincola tibetensis</name>
    <dbReference type="NCBI Taxonomy" id="2219697"/>
    <lineage>
        <taxon>Bacteria</taxon>
        <taxon>Pseudomonadati</taxon>
        <taxon>Pseudomonadota</taxon>
        <taxon>Gammaproteobacteria</taxon>
        <taxon>Oceanospirillales</taxon>
        <taxon>Oceanospirillaceae</taxon>
        <taxon>Nitrincola</taxon>
    </lineage>
</organism>
<dbReference type="RefSeq" id="WP_112158645.1">
    <property type="nucleotide sequence ID" value="NZ_QKRX01000004.1"/>
</dbReference>
<dbReference type="Gene3D" id="3.30.70.270">
    <property type="match status" value="1"/>
</dbReference>
<dbReference type="InterPro" id="IPR046342">
    <property type="entry name" value="CBS_dom_sf"/>
</dbReference>
<dbReference type="Gene3D" id="3.30.450.20">
    <property type="entry name" value="PAS domain"/>
    <property type="match status" value="1"/>
</dbReference>
<dbReference type="InterPro" id="IPR000014">
    <property type="entry name" value="PAS"/>
</dbReference>
<dbReference type="SMART" id="SM00116">
    <property type="entry name" value="CBS"/>
    <property type="match status" value="4"/>
</dbReference>
<dbReference type="SMART" id="SM00267">
    <property type="entry name" value="GGDEF"/>
    <property type="match status" value="1"/>
</dbReference>
<evidence type="ECO:0000259" key="5">
    <source>
        <dbReference type="PROSITE" id="PS50113"/>
    </source>
</evidence>
<dbReference type="PANTHER" id="PTHR44757:SF2">
    <property type="entry name" value="BIOFILM ARCHITECTURE MAINTENANCE PROTEIN MBAA"/>
    <property type="match status" value="1"/>
</dbReference>
<evidence type="ECO:0000259" key="6">
    <source>
        <dbReference type="PROSITE" id="PS50883"/>
    </source>
</evidence>
<gene>
    <name evidence="9" type="ORF">DN062_07135</name>
</gene>
<dbReference type="CDD" id="cd01948">
    <property type="entry name" value="EAL"/>
    <property type="match status" value="1"/>
</dbReference>
<dbReference type="GO" id="GO:0071111">
    <property type="term" value="F:cyclic-guanylate-specific phosphodiesterase activity"/>
    <property type="evidence" value="ECO:0007669"/>
    <property type="project" value="UniProtKB-EC"/>
</dbReference>
<dbReference type="Gene3D" id="3.10.580.10">
    <property type="entry name" value="CBS-domain"/>
    <property type="match status" value="2"/>
</dbReference>
<dbReference type="PANTHER" id="PTHR44757">
    <property type="entry name" value="DIGUANYLATE CYCLASE DGCP"/>
    <property type="match status" value="1"/>
</dbReference>
<dbReference type="PROSITE" id="PS50883">
    <property type="entry name" value="EAL"/>
    <property type="match status" value="1"/>
</dbReference>
<dbReference type="NCBIfam" id="TIGR00229">
    <property type="entry name" value="sensory_box"/>
    <property type="match status" value="1"/>
</dbReference>
<dbReference type="Proteomes" id="UP000250744">
    <property type="component" value="Unassembled WGS sequence"/>
</dbReference>
<keyword evidence="10" id="KW-1185">Reference proteome</keyword>
<dbReference type="InterPro" id="IPR000160">
    <property type="entry name" value="GGDEF_dom"/>
</dbReference>
<dbReference type="InterPro" id="IPR043128">
    <property type="entry name" value="Rev_trsase/Diguanyl_cyclase"/>
</dbReference>
<feature type="domain" description="EAL" evidence="6">
    <location>
        <begin position="579"/>
        <end position="832"/>
    </location>
</feature>
<accession>A0A364NNE6</accession>
<dbReference type="PROSITE" id="PS50887">
    <property type="entry name" value="GGDEF"/>
    <property type="match status" value="1"/>
</dbReference>
<dbReference type="EC" id="3.1.4.52" evidence="1"/>
<dbReference type="InterPro" id="IPR035919">
    <property type="entry name" value="EAL_sf"/>
</dbReference>
<dbReference type="Pfam" id="PF00571">
    <property type="entry name" value="CBS"/>
    <property type="match status" value="3"/>
</dbReference>
<feature type="domain" description="CBS" evidence="8">
    <location>
        <begin position="77"/>
        <end position="133"/>
    </location>
</feature>
<feature type="domain" description="GGDEF" evidence="7">
    <location>
        <begin position="437"/>
        <end position="570"/>
    </location>
</feature>
<reference evidence="9 10" key="1">
    <citation type="submission" date="2018-06" db="EMBL/GenBank/DDBJ databases">
        <title>Nitrincola tibetense sp. nov., isolated from Lake XuguoCo on Tibetan Plateau.</title>
        <authorList>
            <person name="Xing P."/>
        </authorList>
    </citation>
    <scope>NUCLEOTIDE SEQUENCE [LARGE SCALE GENOMIC DNA]</scope>
    <source>
        <strain evidence="10">xg18</strain>
    </source>
</reference>
<evidence type="ECO:0000256" key="1">
    <source>
        <dbReference type="ARBA" id="ARBA00012282"/>
    </source>
</evidence>
<dbReference type="InterPro" id="IPR035965">
    <property type="entry name" value="PAS-like_dom_sf"/>
</dbReference>
<dbReference type="InterPro" id="IPR029787">
    <property type="entry name" value="Nucleotide_cyclase"/>
</dbReference>
<dbReference type="Pfam" id="PF00563">
    <property type="entry name" value="EAL"/>
    <property type="match status" value="1"/>
</dbReference>
<dbReference type="Gene3D" id="3.20.20.450">
    <property type="entry name" value="EAL domain"/>
    <property type="match status" value="1"/>
</dbReference>
<comment type="caution">
    <text evidence="9">The sequence shown here is derived from an EMBL/GenBank/DDBJ whole genome shotgun (WGS) entry which is preliminary data.</text>
</comment>
<dbReference type="AlphaFoldDB" id="A0A364NNE6"/>
<dbReference type="CDD" id="cd01949">
    <property type="entry name" value="GGDEF"/>
    <property type="match status" value="1"/>
</dbReference>
<evidence type="ECO:0000313" key="10">
    <source>
        <dbReference type="Proteomes" id="UP000250744"/>
    </source>
</evidence>
<dbReference type="SUPFAM" id="SSF55785">
    <property type="entry name" value="PYP-like sensor domain (PAS domain)"/>
    <property type="match status" value="1"/>
</dbReference>
<dbReference type="InterPro" id="IPR000644">
    <property type="entry name" value="CBS_dom"/>
</dbReference>
<evidence type="ECO:0000313" key="9">
    <source>
        <dbReference type="EMBL" id="RAU18540.1"/>
    </source>
</evidence>
<dbReference type="SMART" id="SM00091">
    <property type="entry name" value="PAS"/>
    <property type="match status" value="1"/>
</dbReference>
<evidence type="ECO:0000259" key="4">
    <source>
        <dbReference type="PROSITE" id="PS50112"/>
    </source>
</evidence>
<dbReference type="InterPro" id="IPR000700">
    <property type="entry name" value="PAS-assoc_C"/>
</dbReference>
<feature type="domain" description="CBS" evidence="8">
    <location>
        <begin position="14"/>
        <end position="69"/>
    </location>
</feature>
<evidence type="ECO:0000256" key="3">
    <source>
        <dbReference type="PROSITE-ProRule" id="PRU00703"/>
    </source>
</evidence>
<feature type="domain" description="CBS" evidence="8">
    <location>
        <begin position="205"/>
        <end position="266"/>
    </location>
</feature>
<keyword evidence="3" id="KW-0129">CBS domain</keyword>
<dbReference type="InterPro" id="IPR001610">
    <property type="entry name" value="PAC"/>
</dbReference>
<dbReference type="InterPro" id="IPR052155">
    <property type="entry name" value="Biofilm_reg_signaling"/>
</dbReference>
<dbReference type="SUPFAM" id="SSF141868">
    <property type="entry name" value="EAL domain-like"/>
    <property type="match status" value="1"/>
</dbReference>
<evidence type="ECO:0000256" key="2">
    <source>
        <dbReference type="ARBA" id="ARBA00022636"/>
    </source>
</evidence>
<dbReference type="SUPFAM" id="SSF54631">
    <property type="entry name" value="CBS-domain pair"/>
    <property type="match status" value="2"/>
</dbReference>
<sequence length="848" mass="95369">MLTRTRSPDVASICKPRPIWCHPRDTIHHAIRLMSLYKIGCVLVCEHRRPVGVLTRRDAMRFGAEGYDGETTVDKVMTHPVTTVDADASVDELGILMMSSRIRHVAVVDAEHQLVGVVSESDIVNSHGLEHDLFLRSLYEVCNLDPLRIPSDCSIKLAIERIRTAGHTAALIDLSEGFAILTETDVIKLLAEETIDLSQPVSSIALNPLQSVPGSLSLYNARRHFRNQGFRHLGVTDEHGQLVGLASYSDILRNVEVDYIYRLRELLNDRSHSLNQTRHYLRIIEKVINSSLEGILICDAQGKIQSVNPAFTQITGYDEWEVIGCNPSVLSSGRHDKRFYELMWREIKEVGHWQGEIWNRNKSGDVYPEWLSITAIENDNGEIMQYAAIFHDLTEVKRSEARINKMVYFDEVTLLPNRRLLRDRLDNALNYSNETGTKITLVNLDLDWFKVVNDRFGQVQGDQVLREIANRINQQLADEDTVARPGGDEFSLIISSIQDTNELAVYLQRLQKIISAPVLINSTEIRITCSMGVVVYPDDASDAESLMSRADSALLQAKEQGRNTVHYYSLTLNQSSMSRLKLASLLQNALEKNELTLYYQPKVCLKTGNVEGVESLIRWFNPELGQVSPSDFIPLAEDIGLIDSIGSWVLETSVKQSKAWQDQQLNLNIAVNVSARQFQRGEVAAKVMGLLDQYQLSPDHLSIELTETSFMHNAEKTLSAIKQLSLIGVKVAIDDFGTGYSSLNYVRTMPLSQLKVDLSFIKNIVESVRDRKLVQAIIDMAHALDIEVIAEGVETCEQLKLLLEMGCDQAQGYLFCQPIPAGEFEIWLQDVSQTHISLISHCQLDGSN</sequence>
<dbReference type="SMART" id="SM00086">
    <property type="entry name" value="PAC"/>
    <property type="match status" value="1"/>
</dbReference>
<dbReference type="SMART" id="SM00052">
    <property type="entry name" value="EAL"/>
    <property type="match status" value="1"/>
</dbReference>
<dbReference type="PROSITE" id="PS51371">
    <property type="entry name" value="CBS"/>
    <property type="match status" value="3"/>
</dbReference>
<keyword evidence="2" id="KW-0973">c-di-GMP</keyword>
<dbReference type="SUPFAM" id="SSF55073">
    <property type="entry name" value="Nucleotide cyclase"/>
    <property type="match status" value="1"/>
</dbReference>